<gene>
    <name evidence="3" type="ORF">CDEST_05723</name>
</gene>
<feature type="transmembrane region" description="Helical" evidence="2">
    <location>
        <begin position="21"/>
        <end position="47"/>
    </location>
</feature>
<keyword evidence="2" id="KW-0812">Transmembrane</keyword>
<dbReference type="PANTHER" id="PTHR37577:SF1">
    <property type="entry name" value="INTEGRAL MEMBRANE PROTEIN"/>
    <property type="match status" value="1"/>
</dbReference>
<dbReference type="PANTHER" id="PTHR37577">
    <property type="entry name" value="INTEGRAL MEMBRANE PROTEIN"/>
    <property type="match status" value="1"/>
</dbReference>
<protein>
    <recommendedName>
        <fullName evidence="5">Integral membrane protein</fullName>
    </recommendedName>
</protein>
<accession>A0AAX4ICL4</accession>
<organism evidence="3 4">
    <name type="scientific">Colletotrichum destructivum</name>
    <dbReference type="NCBI Taxonomy" id="34406"/>
    <lineage>
        <taxon>Eukaryota</taxon>
        <taxon>Fungi</taxon>
        <taxon>Dikarya</taxon>
        <taxon>Ascomycota</taxon>
        <taxon>Pezizomycotina</taxon>
        <taxon>Sordariomycetes</taxon>
        <taxon>Hypocreomycetidae</taxon>
        <taxon>Glomerellales</taxon>
        <taxon>Glomerellaceae</taxon>
        <taxon>Colletotrichum</taxon>
        <taxon>Colletotrichum destructivum species complex</taxon>
    </lineage>
</organism>
<feature type="transmembrane region" description="Helical" evidence="2">
    <location>
        <begin position="333"/>
        <end position="351"/>
    </location>
</feature>
<keyword evidence="2" id="KW-1133">Transmembrane helix</keyword>
<feature type="transmembrane region" description="Helical" evidence="2">
    <location>
        <begin position="171"/>
        <end position="189"/>
    </location>
</feature>
<feature type="transmembrane region" description="Helical" evidence="2">
    <location>
        <begin position="140"/>
        <end position="159"/>
    </location>
</feature>
<evidence type="ECO:0000313" key="3">
    <source>
        <dbReference type="EMBL" id="WQF80709.1"/>
    </source>
</evidence>
<evidence type="ECO:0000313" key="4">
    <source>
        <dbReference type="Proteomes" id="UP001322277"/>
    </source>
</evidence>
<reference evidence="4" key="1">
    <citation type="journal article" date="2023" name="bioRxiv">
        <title>Complete genome of the Medicago anthracnose fungus, Colletotrichum destructivum, reveals a mini-chromosome-like region within a core chromosome.</title>
        <authorList>
            <person name="Lapalu N."/>
            <person name="Simon A."/>
            <person name="Lu A."/>
            <person name="Plaumann P.-L."/>
            <person name="Amselem J."/>
            <person name="Pigne S."/>
            <person name="Auger A."/>
            <person name="Koch C."/>
            <person name="Dallery J.-F."/>
            <person name="O'Connell R.J."/>
        </authorList>
    </citation>
    <scope>NUCLEOTIDE SEQUENCE [LARGE SCALE GENOMIC DNA]</scope>
    <source>
        <strain evidence="4">CBS 520.97</strain>
    </source>
</reference>
<proteinExistence type="predicted"/>
<feature type="transmembrane region" description="Helical" evidence="2">
    <location>
        <begin position="393"/>
        <end position="413"/>
    </location>
</feature>
<feature type="region of interest" description="Disordered" evidence="1">
    <location>
        <begin position="523"/>
        <end position="556"/>
    </location>
</feature>
<keyword evidence="4" id="KW-1185">Reference proteome</keyword>
<dbReference type="InterPro" id="IPR053018">
    <property type="entry name" value="Elsinochrome_Biosynth-Asso"/>
</dbReference>
<dbReference type="Proteomes" id="UP001322277">
    <property type="component" value="Chromosome 3"/>
</dbReference>
<evidence type="ECO:0000256" key="1">
    <source>
        <dbReference type="SAM" id="MobiDB-lite"/>
    </source>
</evidence>
<dbReference type="RefSeq" id="XP_062777933.1">
    <property type="nucleotide sequence ID" value="XM_062921882.1"/>
</dbReference>
<evidence type="ECO:0008006" key="5">
    <source>
        <dbReference type="Google" id="ProtNLM"/>
    </source>
</evidence>
<feature type="transmembrane region" description="Helical" evidence="2">
    <location>
        <begin position="459"/>
        <end position="481"/>
    </location>
</feature>
<feature type="transmembrane region" description="Helical" evidence="2">
    <location>
        <begin position="420"/>
        <end position="439"/>
    </location>
</feature>
<feature type="transmembrane region" description="Helical" evidence="2">
    <location>
        <begin position="111"/>
        <end position="128"/>
    </location>
</feature>
<sequence length="556" mass="62180">MGFSYDDCRRFPGPLEPYGDIAGLGVVIGFVASAWLTVLILVAYYVFAFDPLADPFEGTGKQNNQNKPPYTPNPMDLLLASYTKYLRRRQNHEGYSIENVFHKCMLSLADAQLITGISILVSGFWSLKHGPGLSAYHWKMVVSLAWFSSVTHLSALTFLRSYLAKHPAGRLWRLGLMLILLVLLSVAFIPTGHFVFINTTVDATFFYNLDQASYPTSVIDLGQALYPIDCDDFQPPDPGLPYSHYLPYYPKPSEYFNRTIDAELLRNGTIGPKNCRIAGTPAFQLIITGAIVHLNETEYLWIRDYPAVQRTTSILLASPAACFFKKSKGQPTVAFVSMVSSLLLLAYSYLIRAAKVFEGPSQIISQRIQSALDRGYSALVKKWNWCLTRRKRGVLVAFGMVFLPFQASIYCTVRVFLHLYTSMFAEVFSVVVSAIWGTLSINELKNLSRSDRVEENDWTFGQVMSLALLLSSLLPIFDLLFKSCFTRKQLSGCPFVPIGGPSATPCEAEIQLEDVGHMDDMGFRPMSLNSNTPTPDVSSSTSKQENMTFLSQQEIQ</sequence>
<dbReference type="AlphaFoldDB" id="A0AAX4ICL4"/>
<feature type="compositionally biased region" description="Polar residues" evidence="1">
    <location>
        <begin position="527"/>
        <end position="556"/>
    </location>
</feature>
<dbReference type="KEGG" id="cdet:87942226"/>
<evidence type="ECO:0000256" key="2">
    <source>
        <dbReference type="SAM" id="Phobius"/>
    </source>
</evidence>
<name>A0AAX4ICL4_9PEZI</name>
<keyword evidence="2" id="KW-0472">Membrane</keyword>
<dbReference type="EMBL" id="CP137307">
    <property type="protein sequence ID" value="WQF80709.1"/>
    <property type="molecule type" value="Genomic_DNA"/>
</dbReference>
<dbReference type="GeneID" id="87942226"/>